<feature type="transmembrane region" description="Helical" evidence="6">
    <location>
        <begin position="76"/>
        <end position="96"/>
    </location>
</feature>
<dbReference type="AlphaFoldDB" id="A0A6A5ZLL9"/>
<name>A0A6A5ZLL9_9PLEO</name>
<feature type="transmembrane region" description="Helical" evidence="6">
    <location>
        <begin position="198"/>
        <end position="218"/>
    </location>
</feature>
<feature type="transmembrane region" description="Helical" evidence="6">
    <location>
        <begin position="108"/>
        <end position="128"/>
    </location>
</feature>
<dbReference type="GO" id="GO:0005783">
    <property type="term" value="C:endoplasmic reticulum"/>
    <property type="evidence" value="ECO:0007669"/>
    <property type="project" value="TreeGrafter"/>
</dbReference>
<evidence type="ECO:0000256" key="5">
    <source>
        <dbReference type="PROSITE-ProRule" id="PRU00205"/>
    </source>
</evidence>
<keyword evidence="3 6" id="KW-1133">Transmembrane helix</keyword>
<keyword evidence="9" id="KW-1185">Reference proteome</keyword>
<keyword evidence="2 5" id="KW-0812">Transmembrane</keyword>
<sequence>MRDPIPAPTLLVNFTKPVAEQWGLPTLPYHVHEILLGFAWYHFVLYVLSPALSKLLVPQPYNTFNKHTQLNWDIHWVSMIQALFINTAALYVIFADQQRKEMDWKGRLWGYTPASGMVQGFAAGYFLWDLQISSQYIALSGVSALLHAIGALAVTCIGFRPFGNYYGLSFVLYELSTPFLNIHWFCDKLGRTGSSLQLYNGVALLVTFFLCRIVWGTYQSFLIYSDIYKAFTAFRANDVMMSDLDDGKCIGNASGVGVGGTDSCDMGELPTWLVTIYLVGNTALWLLNAFWFTQMIKAVRKRFVPQEKANGNAKKAQ</sequence>
<comment type="subcellular location">
    <subcellularLocation>
        <location evidence="1">Membrane</location>
        <topology evidence="1">Multi-pass membrane protein</topology>
    </subcellularLocation>
</comment>
<dbReference type="OrthoDB" id="10266980at2759"/>
<dbReference type="PROSITE" id="PS50922">
    <property type="entry name" value="TLC"/>
    <property type="match status" value="1"/>
</dbReference>
<dbReference type="SMART" id="SM00724">
    <property type="entry name" value="TLC"/>
    <property type="match status" value="1"/>
</dbReference>
<feature type="transmembrane region" description="Helical" evidence="6">
    <location>
        <begin position="134"/>
        <end position="159"/>
    </location>
</feature>
<dbReference type="PANTHER" id="PTHR13439:SF0">
    <property type="entry name" value="TOPOISOMERASE I DAMAGE AFFECTED PROTEIN 4"/>
    <property type="match status" value="1"/>
</dbReference>
<dbReference type="PANTHER" id="PTHR13439">
    <property type="entry name" value="CT120 PROTEIN"/>
    <property type="match status" value="1"/>
</dbReference>
<dbReference type="GO" id="GO:0055088">
    <property type="term" value="P:lipid homeostasis"/>
    <property type="evidence" value="ECO:0007669"/>
    <property type="project" value="TreeGrafter"/>
</dbReference>
<feature type="transmembrane region" description="Helical" evidence="6">
    <location>
        <begin position="272"/>
        <end position="292"/>
    </location>
</feature>
<proteinExistence type="predicted"/>
<evidence type="ECO:0000259" key="7">
    <source>
        <dbReference type="PROSITE" id="PS50922"/>
    </source>
</evidence>
<gene>
    <name evidence="8" type="ORF">BDV96DRAFT_538722</name>
</gene>
<evidence type="ECO:0000256" key="3">
    <source>
        <dbReference type="ARBA" id="ARBA00022989"/>
    </source>
</evidence>
<protein>
    <submittedName>
        <fullName evidence="8">TLC domain-containing protein</fullName>
    </submittedName>
</protein>
<evidence type="ECO:0000256" key="4">
    <source>
        <dbReference type="ARBA" id="ARBA00023136"/>
    </source>
</evidence>
<evidence type="ECO:0000256" key="2">
    <source>
        <dbReference type="ARBA" id="ARBA00022692"/>
    </source>
</evidence>
<evidence type="ECO:0000313" key="8">
    <source>
        <dbReference type="EMBL" id="KAF2120540.1"/>
    </source>
</evidence>
<evidence type="ECO:0000313" key="9">
    <source>
        <dbReference type="Proteomes" id="UP000799770"/>
    </source>
</evidence>
<dbReference type="GO" id="GO:0016020">
    <property type="term" value="C:membrane"/>
    <property type="evidence" value="ECO:0007669"/>
    <property type="project" value="UniProtKB-SubCell"/>
</dbReference>
<dbReference type="Pfam" id="PF03798">
    <property type="entry name" value="TRAM_LAG1_CLN8"/>
    <property type="match status" value="1"/>
</dbReference>
<reference evidence="8" key="1">
    <citation type="journal article" date="2020" name="Stud. Mycol.">
        <title>101 Dothideomycetes genomes: a test case for predicting lifestyles and emergence of pathogens.</title>
        <authorList>
            <person name="Haridas S."/>
            <person name="Albert R."/>
            <person name="Binder M."/>
            <person name="Bloem J."/>
            <person name="Labutti K."/>
            <person name="Salamov A."/>
            <person name="Andreopoulos B."/>
            <person name="Baker S."/>
            <person name="Barry K."/>
            <person name="Bills G."/>
            <person name="Bluhm B."/>
            <person name="Cannon C."/>
            <person name="Castanera R."/>
            <person name="Culley D."/>
            <person name="Daum C."/>
            <person name="Ezra D."/>
            <person name="Gonzalez J."/>
            <person name="Henrissat B."/>
            <person name="Kuo A."/>
            <person name="Liang C."/>
            <person name="Lipzen A."/>
            <person name="Lutzoni F."/>
            <person name="Magnuson J."/>
            <person name="Mondo S."/>
            <person name="Nolan M."/>
            <person name="Ohm R."/>
            <person name="Pangilinan J."/>
            <person name="Park H.-J."/>
            <person name="Ramirez L."/>
            <person name="Alfaro M."/>
            <person name="Sun H."/>
            <person name="Tritt A."/>
            <person name="Yoshinaga Y."/>
            <person name="Zwiers L.-H."/>
            <person name="Turgeon B."/>
            <person name="Goodwin S."/>
            <person name="Spatafora J."/>
            <person name="Crous P."/>
            <person name="Grigoriev I."/>
        </authorList>
    </citation>
    <scope>NUCLEOTIDE SEQUENCE</scope>
    <source>
        <strain evidence="8">CBS 627.86</strain>
    </source>
</reference>
<dbReference type="InterPro" id="IPR006634">
    <property type="entry name" value="TLC-dom"/>
</dbReference>
<evidence type="ECO:0000256" key="1">
    <source>
        <dbReference type="ARBA" id="ARBA00004141"/>
    </source>
</evidence>
<dbReference type="InterPro" id="IPR050846">
    <property type="entry name" value="TLCD"/>
</dbReference>
<feature type="domain" description="TLC" evidence="7">
    <location>
        <begin position="67"/>
        <end position="304"/>
    </location>
</feature>
<keyword evidence="4 5" id="KW-0472">Membrane</keyword>
<accession>A0A6A5ZLL9</accession>
<evidence type="ECO:0000256" key="6">
    <source>
        <dbReference type="SAM" id="Phobius"/>
    </source>
</evidence>
<dbReference type="EMBL" id="ML977313">
    <property type="protein sequence ID" value="KAF2120540.1"/>
    <property type="molecule type" value="Genomic_DNA"/>
</dbReference>
<feature type="transmembrane region" description="Helical" evidence="6">
    <location>
        <begin position="34"/>
        <end position="56"/>
    </location>
</feature>
<dbReference type="Proteomes" id="UP000799770">
    <property type="component" value="Unassembled WGS sequence"/>
</dbReference>
<organism evidence="8 9">
    <name type="scientific">Lophiotrema nucula</name>
    <dbReference type="NCBI Taxonomy" id="690887"/>
    <lineage>
        <taxon>Eukaryota</taxon>
        <taxon>Fungi</taxon>
        <taxon>Dikarya</taxon>
        <taxon>Ascomycota</taxon>
        <taxon>Pezizomycotina</taxon>
        <taxon>Dothideomycetes</taxon>
        <taxon>Pleosporomycetidae</taxon>
        <taxon>Pleosporales</taxon>
        <taxon>Lophiotremataceae</taxon>
        <taxon>Lophiotrema</taxon>
    </lineage>
</organism>